<gene>
    <name evidence="2" type="ORF">OHU69_03985</name>
</gene>
<protein>
    <submittedName>
        <fullName evidence="2">Uncharacterized protein</fullName>
    </submittedName>
</protein>
<accession>A0AAU1TX82</accession>
<reference evidence="2" key="1">
    <citation type="submission" date="2022-10" db="EMBL/GenBank/DDBJ databases">
        <title>The complete genomes of actinobacterial strains from the NBC collection.</title>
        <authorList>
            <person name="Joergensen T.S."/>
            <person name="Alvarez Arevalo M."/>
            <person name="Sterndorff E.B."/>
            <person name="Faurdal D."/>
            <person name="Vuksanovic O."/>
            <person name="Mourched A.-S."/>
            <person name="Charusanti P."/>
            <person name="Shaw S."/>
            <person name="Blin K."/>
            <person name="Weber T."/>
        </authorList>
    </citation>
    <scope>NUCLEOTIDE SEQUENCE</scope>
    <source>
        <strain evidence="2">NBC_00119</strain>
    </source>
</reference>
<feature type="region of interest" description="Disordered" evidence="1">
    <location>
        <begin position="149"/>
        <end position="175"/>
    </location>
</feature>
<dbReference type="AlphaFoldDB" id="A0AAU1TX82"/>
<dbReference type="EMBL" id="CP108195">
    <property type="protein sequence ID" value="WTS10303.1"/>
    <property type="molecule type" value="Genomic_DNA"/>
</dbReference>
<evidence type="ECO:0000313" key="2">
    <source>
        <dbReference type="EMBL" id="WTS10303.1"/>
    </source>
</evidence>
<name>A0AAU1TX82_9ACTN</name>
<organism evidence="2">
    <name type="scientific">Streptomyces sp. NBC_00119</name>
    <dbReference type="NCBI Taxonomy" id="2975659"/>
    <lineage>
        <taxon>Bacteria</taxon>
        <taxon>Bacillati</taxon>
        <taxon>Actinomycetota</taxon>
        <taxon>Actinomycetes</taxon>
        <taxon>Kitasatosporales</taxon>
        <taxon>Streptomycetaceae</taxon>
        <taxon>Streptomyces</taxon>
    </lineage>
</organism>
<dbReference type="InterPro" id="IPR036291">
    <property type="entry name" value="NAD(P)-bd_dom_sf"/>
</dbReference>
<evidence type="ECO:0000256" key="1">
    <source>
        <dbReference type="SAM" id="MobiDB-lite"/>
    </source>
</evidence>
<proteinExistence type="predicted"/>
<dbReference type="Gene3D" id="3.40.50.720">
    <property type="entry name" value="NAD(P)-binding Rossmann-like Domain"/>
    <property type="match status" value="1"/>
</dbReference>
<dbReference type="SUPFAM" id="SSF51735">
    <property type="entry name" value="NAD(P)-binding Rossmann-fold domains"/>
    <property type="match status" value="1"/>
</dbReference>
<sequence length="191" mass="20298">MLIDTVGGTILRDALGLVRPCGRAALVGYTAGRELTLDLADFFLADVSLLPVNMISRGKEVAAEVVRLLPDLSSGELTLPASVTASTSSKTRWRGCARARQSARWCSTWADPAGRRGGRRCGVAGAWPELWTLEASEAAGPRGPMEARTALAQSGMAAEADRSTAHPHRPHPLADQARYRISSIVQPAGVR</sequence>